<proteinExistence type="inferred from homology"/>
<name>A0ABD0WKL3_UMBPY</name>
<dbReference type="Gene3D" id="1.20.120.340">
    <property type="entry name" value="Flagellar protein FliS"/>
    <property type="match status" value="1"/>
</dbReference>
<dbReference type="PANTHER" id="PTHR14024:SF25">
    <property type="entry name" value="PERILIPIN-2"/>
    <property type="match status" value="1"/>
</dbReference>
<gene>
    <name evidence="6" type="ORF">UPYG_G00240880</name>
</gene>
<comment type="similarity">
    <text evidence="2 4">Belongs to the perilipin family.</text>
</comment>
<evidence type="ECO:0000256" key="2">
    <source>
        <dbReference type="ARBA" id="ARBA00006311"/>
    </source>
</evidence>
<dbReference type="GO" id="GO:0005811">
    <property type="term" value="C:lipid droplet"/>
    <property type="evidence" value="ECO:0007669"/>
    <property type="project" value="UniProtKB-SubCell"/>
</dbReference>
<dbReference type="InterPro" id="IPR004279">
    <property type="entry name" value="Perilipin"/>
</dbReference>
<dbReference type="PIRSF" id="PIRSF036881">
    <property type="entry name" value="PAT"/>
    <property type="match status" value="1"/>
</dbReference>
<dbReference type="Pfam" id="PF03036">
    <property type="entry name" value="Perilipin"/>
    <property type="match status" value="1"/>
</dbReference>
<comment type="caution">
    <text evidence="6">The sequence shown here is derived from an EMBL/GenBank/DDBJ whole genome shotgun (WGS) entry which is preliminary data.</text>
</comment>
<feature type="compositionally biased region" description="Polar residues" evidence="5">
    <location>
        <begin position="458"/>
        <end position="474"/>
    </location>
</feature>
<evidence type="ECO:0000313" key="7">
    <source>
        <dbReference type="Proteomes" id="UP001557470"/>
    </source>
</evidence>
<organism evidence="6 7">
    <name type="scientific">Umbra pygmaea</name>
    <name type="common">Eastern mudminnow</name>
    <dbReference type="NCBI Taxonomy" id="75934"/>
    <lineage>
        <taxon>Eukaryota</taxon>
        <taxon>Metazoa</taxon>
        <taxon>Chordata</taxon>
        <taxon>Craniata</taxon>
        <taxon>Vertebrata</taxon>
        <taxon>Euteleostomi</taxon>
        <taxon>Actinopterygii</taxon>
        <taxon>Neopterygii</taxon>
        <taxon>Teleostei</taxon>
        <taxon>Protacanthopterygii</taxon>
        <taxon>Esociformes</taxon>
        <taxon>Umbridae</taxon>
        <taxon>Umbra</taxon>
    </lineage>
</organism>
<sequence>MGSISRETDYKYELRSLRSQTRQTRSYYTAIIITNVNQQLADMESVEVNTQNVVERLASLPLVSSTYDMVSSAYCTTKDNHPYLKSVCEVAEQGVRTITTVTLNGAAPIIGKLEPQIAMANDLACKGLDKIEKTLPILHKPSEQIVANAKDAVTGVKDVMSITVTGAKDNVSHTLTSAMGRTRGAVQDGVEMTRAAVQDGLQMTREAVSGSVNTVMESRVAQMFSSGMDTALKTSENLLDQYLPSTEDELEMEAEMVKGFDTSKNAPSYYVRLGSLSNKLRQRAYHRALTQVNDAKQRGQESISQLNHTVELIEYGKKNIEGANQKLKSKLSSLVERKPDEDRDGNEAENIESRTLAMARSFAQQLQTTCLGLVSGLQGLPQNIQEETQSISRLASQVYSSFSKAAAFRDLSDGVLTSSKAQLGKMKESLDDIMDYLVNNTPLNWLVGPFYPQLTPAPTTASSKSVSQPQNTPAPTEVEMTSMDSVEPPESH</sequence>
<feature type="region of interest" description="Disordered" evidence="5">
    <location>
        <begin position="458"/>
        <end position="492"/>
    </location>
</feature>
<dbReference type="Proteomes" id="UP001557470">
    <property type="component" value="Unassembled WGS sequence"/>
</dbReference>
<dbReference type="Gene3D" id="3.30.720.170">
    <property type="entry name" value="Perilipin, alpha-beta domain"/>
    <property type="match status" value="1"/>
</dbReference>
<keyword evidence="7" id="KW-1185">Reference proteome</keyword>
<dbReference type="SUPFAM" id="SSF109775">
    <property type="entry name" value="Mannose-6-phosphate receptor binding protein 1 (Tip47), C-terminal domain"/>
    <property type="match status" value="1"/>
</dbReference>
<comment type="subcellular location">
    <subcellularLocation>
        <location evidence="1">Lipid droplet</location>
    </subcellularLocation>
</comment>
<evidence type="ECO:0000256" key="3">
    <source>
        <dbReference type="ARBA" id="ARBA00022677"/>
    </source>
</evidence>
<accession>A0ABD0WKL3</accession>
<evidence type="ECO:0000256" key="5">
    <source>
        <dbReference type="SAM" id="MobiDB-lite"/>
    </source>
</evidence>
<reference evidence="6 7" key="1">
    <citation type="submission" date="2024-06" db="EMBL/GenBank/DDBJ databases">
        <authorList>
            <person name="Pan Q."/>
            <person name="Wen M."/>
            <person name="Jouanno E."/>
            <person name="Zahm M."/>
            <person name="Klopp C."/>
            <person name="Cabau C."/>
            <person name="Louis A."/>
            <person name="Berthelot C."/>
            <person name="Parey E."/>
            <person name="Roest Crollius H."/>
            <person name="Montfort J."/>
            <person name="Robinson-Rechavi M."/>
            <person name="Bouchez O."/>
            <person name="Lampietro C."/>
            <person name="Lopez Roques C."/>
            <person name="Donnadieu C."/>
            <person name="Postlethwait J."/>
            <person name="Bobe J."/>
            <person name="Verreycken H."/>
            <person name="Guiguen Y."/>
        </authorList>
    </citation>
    <scope>NUCLEOTIDE SEQUENCE [LARGE SCALE GENOMIC DNA]</scope>
    <source>
        <strain evidence="6">Up_M1</strain>
        <tissue evidence="6">Testis</tissue>
    </source>
</reference>
<dbReference type="PANTHER" id="PTHR14024">
    <property type="entry name" value="PERILIPIN"/>
    <property type="match status" value="1"/>
</dbReference>
<evidence type="ECO:0000313" key="6">
    <source>
        <dbReference type="EMBL" id="KAL0970355.1"/>
    </source>
</evidence>
<keyword evidence="3" id="KW-0551">Lipid droplet</keyword>
<protein>
    <recommendedName>
        <fullName evidence="4">Perilipin</fullName>
    </recommendedName>
</protein>
<evidence type="ECO:0000256" key="4">
    <source>
        <dbReference type="PIRNR" id="PIRNR036881"/>
    </source>
</evidence>
<evidence type="ECO:0000256" key="1">
    <source>
        <dbReference type="ARBA" id="ARBA00004502"/>
    </source>
</evidence>
<dbReference type="AlphaFoldDB" id="A0ABD0WKL3"/>
<dbReference type="EMBL" id="JAGEUA010000007">
    <property type="protein sequence ID" value="KAL0970355.1"/>
    <property type="molecule type" value="Genomic_DNA"/>
</dbReference>